<dbReference type="SUPFAM" id="SSF51261">
    <property type="entry name" value="Duplicated hybrid motif"/>
    <property type="match status" value="1"/>
</dbReference>
<accession>A0A1G2QZ30</accession>
<keyword evidence="1" id="KW-0472">Membrane</keyword>
<dbReference type="InterPro" id="IPR011055">
    <property type="entry name" value="Dup_hybrid_motif"/>
</dbReference>
<dbReference type="AlphaFoldDB" id="A0A1G2QZ30"/>
<reference evidence="3 4" key="1">
    <citation type="journal article" date="2016" name="Nat. Commun.">
        <title>Thousands of microbial genomes shed light on interconnected biogeochemical processes in an aquifer system.</title>
        <authorList>
            <person name="Anantharaman K."/>
            <person name="Brown C.T."/>
            <person name="Hug L.A."/>
            <person name="Sharon I."/>
            <person name="Castelle C.J."/>
            <person name="Probst A.J."/>
            <person name="Thomas B.C."/>
            <person name="Singh A."/>
            <person name="Wilkins M.J."/>
            <person name="Karaoz U."/>
            <person name="Brodie E.L."/>
            <person name="Williams K.H."/>
            <person name="Hubbard S.S."/>
            <person name="Banfield J.F."/>
        </authorList>
    </citation>
    <scope>NUCLEOTIDE SEQUENCE [LARGE SCALE GENOMIC DNA]</scope>
</reference>
<dbReference type="PANTHER" id="PTHR21666:SF270">
    <property type="entry name" value="MUREIN HYDROLASE ACTIVATOR ENVC"/>
    <property type="match status" value="1"/>
</dbReference>
<dbReference type="GO" id="GO:0004222">
    <property type="term" value="F:metalloendopeptidase activity"/>
    <property type="evidence" value="ECO:0007669"/>
    <property type="project" value="TreeGrafter"/>
</dbReference>
<evidence type="ECO:0000313" key="3">
    <source>
        <dbReference type="EMBL" id="OHA65894.1"/>
    </source>
</evidence>
<dbReference type="CDD" id="cd12797">
    <property type="entry name" value="M23_peptidase"/>
    <property type="match status" value="1"/>
</dbReference>
<dbReference type="Pfam" id="PF01551">
    <property type="entry name" value="Peptidase_M23"/>
    <property type="match status" value="1"/>
</dbReference>
<dbReference type="PANTHER" id="PTHR21666">
    <property type="entry name" value="PEPTIDASE-RELATED"/>
    <property type="match status" value="1"/>
</dbReference>
<dbReference type="SMART" id="SM00257">
    <property type="entry name" value="LysM"/>
    <property type="match status" value="2"/>
</dbReference>
<keyword evidence="1" id="KW-1133">Transmembrane helix</keyword>
<dbReference type="EMBL" id="MHTV01000040">
    <property type="protein sequence ID" value="OHA65894.1"/>
    <property type="molecule type" value="Genomic_DNA"/>
</dbReference>
<dbReference type="Gene3D" id="3.10.350.10">
    <property type="entry name" value="LysM domain"/>
    <property type="match status" value="2"/>
</dbReference>
<organism evidence="3 4">
    <name type="scientific">Candidatus Wildermuthbacteria bacterium RIFCSPHIGHO2_02_FULL_45_25</name>
    <dbReference type="NCBI Taxonomy" id="1802450"/>
    <lineage>
        <taxon>Bacteria</taxon>
        <taxon>Candidatus Wildermuthiibacteriota</taxon>
    </lineage>
</organism>
<dbReference type="Pfam" id="PF01476">
    <property type="entry name" value="LysM"/>
    <property type="match status" value="2"/>
</dbReference>
<dbReference type="InterPro" id="IPR016047">
    <property type="entry name" value="M23ase_b-sheet_dom"/>
</dbReference>
<dbReference type="InterPro" id="IPR050570">
    <property type="entry name" value="Cell_wall_metabolism_enzyme"/>
</dbReference>
<gene>
    <name evidence="3" type="ORF">A3C04_00140</name>
</gene>
<proteinExistence type="predicted"/>
<dbReference type="Proteomes" id="UP000178092">
    <property type="component" value="Unassembled WGS sequence"/>
</dbReference>
<sequence>MQSKLSFFNDEVPQNDKPKVKKRMLRLALFGAIFLVALMLLGSQFFSSGDTNNGDASESVLMESPHGSSFAGVISPARTSFVIDTPPLTFVQGISLQPAIPPITLTPQVLGSILGTVEQGGGSRQDIFHYAVESGDTIDSLASEFNISPETIMWANQLTRSSRLQEGKEIVILPVSGTLHLVRQNDTLSEIAQWYKGDINTIVEFNDLTSASDIYAGDILIIPGGAQPAQLPAGRLTPVANSYFIRPVPAPYHISQGLHAFNAVDMSTGVCGSPIYAAAGGSVQKVGYHSVGGNYVRVLHPNGVVTYYGHMSGYTVAPGQRVLQGQILGYIGHTGYTIPSGSGGCHLHFEVRGATNPFAK</sequence>
<feature type="domain" description="LysM" evidence="2">
    <location>
        <begin position="178"/>
        <end position="222"/>
    </location>
</feature>
<dbReference type="PROSITE" id="PS51782">
    <property type="entry name" value="LYSM"/>
    <property type="match status" value="2"/>
</dbReference>
<dbReference type="SUPFAM" id="SSF54106">
    <property type="entry name" value="LysM domain"/>
    <property type="match status" value="1"/>
</dbReference>
<keyword evidence="1" id="KW-0812">Transmembrane</keyword>
<feature type="domain" description="LysM" evidence="2">
    <location>
        <begin position="128"/>
        <end position="172"/>
    </location>
</feature>
<comment type="caution">
    <text evidence="3">The sequence shown here is derived from an EMBL/GenBank/DDBJ whole genome shotgun (WGS) entry which is preliminary data.</text>
</comment>
<dbReference type="InterPro" id="IPR018392">
    <property type="entry name" value="LysM"/>
</dbReference>
<dbReference type="InterPro" id="IPR036779">
    <property type="entry name" value="LysM_dom_sf"/>
</dbReference>
<name>A0A1G2QZ30_9BACT</name>
<feature type="transmembrane region" description="Helical" evidence="1">
    <location>
        <begin position="27"/>
        <end position="46"/>
    </location>
</feature>
<protein>
    <recommendedName>
        <fullName evidence="2">LysM domain-containing protein</fullName>
    </recommendedName>
</protein>
<dbReference type="Gene3D" id="2.70.70.10">
    <property type="entry name" value="Glucose Permease (Domain IIA)"/>
    <property type="match status" value="1"/>
</dbReference>
<evidence type="ECO:0000313" key="4">
    <source>
        <dbReference type="Proteomes" id="UP000178092"/>
    </source>
</evidence>
<dbReference type="CDD" id="cd00118">
    <property type="entry name" value="LysM"/>
    <property type="match status" value="1"/>
</dbReference>
<evidence type="ECO:0000259" key="2">
    <source>
        <dbReference type="PROSITE" id="PS51782"/>
    </source>
</evidence>
<evidence type="ECO:0000256" key="1">
    <source>
        <dbReference type="SAM" id="Phobius"/>
    </source>
</evidence>